<dbReference type="AlphaFoldDB" id="A0A402CFL7"/>
<evidence type="ECO:0000313" key="3">
    <source>
        <dbReference type="Proteomes" id="UP000287519"/>
    </source>
</evidence>
<protein>
    <submittedName>
        <fullName evidence="2">Uncharacterized protein</fullName>
    </submittedName>
</protein>
<dbReference type="Proteomes" id="UP000287519">
    <property type="component" value="Unassembled WGS sequence"/>
</dbReference>
<feature type="region of interest" description="Disordered" evidence="1">
    <location>
        <begin position="1"/>
        <end position="37"/>
    </location>
</feature>
<evidence type="ECO:0000256" key="1">
    <source>
        <dbReference type="SAM" id="MobiDB-lite"/>
    </source>
</evidence>
<accession>A0A402CFL7</accession>
<evidence type="ECO:0000313" key="2">
    <source>
        <dbReference type="EMBL" id="GCE42364.1"/>
    </source>
</evidence>
<organism evidence="2 3">
    <name type="scientific">Rhodococcus wratislaviensis</name>
    <name type="common">Tsukamurella wratislaviensis</name>
    <dbReference type="NCBI Taxonomy" id="44752"/>
    <lineage>
        <taxon>Bacteria</taxon>
        <taxon>Bacillati</taxon>
        <taxon>Actinomycetota</taxon>
        <taxon>Actinomycetes</taxon>
        <taxon>Mycobacteriales</taxon>
        <taxon>Nocardiaceae</taxon>
        <taxon>Rhodococcus</taxon>
    </lineage>
</organism>
<reference evidence="2 3" key="1">
    <citation type="submission" date="2018-11" db="EMBL/GenBank/DDBJ databases">
        <title>Microbial catabolism of amino acid.</title>
        <authorList>
            <person name="Hibi M."/>
            <person name="Ogawa J."/>
        </authorList>
    </citation>
    <scope>NUCLEOTIDE SEQUENCE [LARGE SCALE GENOMIC DNA]</scope>
    <source>
        <strain evidence="2 3">C31-06</strain>
    </source>
</reference>
<proteinExistence type="predicted"/>
<keyword evidence="3" id="KW-1185">Reference proteome</keyword>
<sequence length="79" mass="8527">MTIGECTASSVDHDNSQAVRRTRTRPALRNVPPPLSPARVERLRDSVPSFTCEDGPFPVGGWVLPPLSRGVGARTVLFA</sequence>
<dbReference type="EMBL" id="BHYM01000055">
    <property type="protein sequence ID" value="GCE42364.1"/>
    <property type="molecule type" value="Genomic_DNA"/>
</dbReference>
<name>A0A402CFL7_RHOWR</name>
<comment type="caution">
    <text evidence="2">The sequence shown here is derived from an EMBL/GenBank/DDBJ whole genome shotgun (WGS) entry which is preliminary data.</text>
</comment>
<gene>
    <name evidence="2" type="ORF">Rhow_006303</name>
</gene>